<dbReference type="Pfam" id="PF00619">
    <property type="entry name" value="CARD"/>
    <property type="match status" value="1"/>
</dbReference>
<name>A0A060WX21_ONCMY</name>
<organism evidence="2 3">
    <name type="scientific">Oncorhynchus mykiss</name>
    <name type="common">Rainbow trout</name>
    <name type="synonym">Salmo gairdneri</name>
    <dbReference type="NCBI Taxonomy" id="8022"/>
    <lineage>
        <taxon>Eukaryota</taxon>
        <taxon>Metazoa</taxon>
        <taxon>Chordata</taxon>
        <taxon>Craniata</taxon>
        <taxon>Vertebrata</taxon>
        <taxon>Euteleostomi</taxon>
        <taxon>Actinopterygii</taxon>
        <taxon>Neopterygii</taxon>
        <taxon>Teleostei</taxon>
        <taxon>Protacanthopterygii</taxon>
        <taxon>Salmoniformes</taxon>
        <taxon>Salmonidae</taxon>
        <taxon>Salmoninae</taxon>
        <taxon>Oncorhynchus</taxon>
    </lineage>
</organism>
<proteinExistence type="predicted"/>
<dbReference type="EMBL" id="FR904678">
    <property type="protein sequence ID" value="CDQ69624.1"/>
    <property type="molecule type" value="Genomic_DNA"/>
</dbReference>
<dbReference type="PaxDb" id="8022-A0A060WX21"/>
<dbReference type="STRING" id="8022.A0A060WX21"/>
<evidence type="ECO:0000313" key="2">
    <source>
        <dbReference type="EMBL" id="CDQ69624.1"/>
    </source>
</evidence>
<evidence type="ECO:0000313" key="3">
    <source>
        <dbReference type="Proteomes" id="UP000193380"/>
    </source>
</evidence>
<protein>
    <recommendedName>
        <fullName evidence="1">CARD domain-containing protein</fullName>
    </recommendedName>
</protein>
<dbReference type="AlphaFoldDB" id="A0A060WX21"/>
<dbReference type="Proteomes" id="UP000193380">
    <property type="component" value="Unassembled WGS sequence"/>
</dbReference>
<dbReference type="InterPro" id="IPR001315">
    <property type="entry name" value="CARD"/>
</dbReference>
<dbReference type="SUPFAM" id="SSF47986">
    <property type="entry name" value="DEATH domain"/>
    <property type="match status" value="1"/>
</dbReference>
<dbReference type="InterPro" id="IPR011029">
    <property type="entry name" value="DEATH-like_dom_sf"/>
</dbReference>
<dbReference type="PROSITE" id="PS50209">
    <property type="entry name" value="CARD"/>
    <property type="match status" value="1"/>
</dbReference>
<feature type="domain" description="CARD" evidence="1">
    <location>
        <begin position="1"/>
        <end position="85"/>
    </location>
</feature>
<sequence>MAVNQLNDVREQFVSLVTEANIKALLDRLQHPHEGRRFINKLEAEEVIQKNPERADKARSLIDMVISKGDAACKMMLTTWHNLDPSSQILNTPAHVLTSQRALGQYYLPISLLPDQLNFK</sequence>
<evidence type="ECO:0000259" key="1">
    <source>
        <dbReference type="PROSITE" id="PS50209"/>
    </source>
</evidence>
<gene>
    <name evidence="2" type="ORF">GSONMT00053430001</name>
</gene>
<dbReference type="Gene3D" id="1.10.533.10">
    <property type="entry name" value="Death Domain, Fas"/>
    <property type="match status" value="1"/>
</dbReference>
<reference evidence="2" key="2">
    <citation type="submission" date="2014-03" db="EMBL/GenBank/DDBJ databases">
        <authorList>
            <person name="Genoscope - CEA"/>
        </authorList>
    </citation>
    <scope>NUCLEOTIDE SEQUENCE</scope>
</reference>
<dbReference type="GO" id="GO:0042981">
    <property type="term" value="P:regulation of apoptotic process"/>
    <property type="evidence" value="ECO:0007669"/>
    <property type="project" value="InterPro"/>
</dbReference>
<accession>A0A060WX21</accession>
<reference evidence="2" key="1">
    <citation type="journal article" date="2014" name="Nat. Commun.">
        <title>The rainbow trout genome provides novel insights into evolution after whole-genome duplication in vertebrates.</title>
        <authorList>
            <person name="Berthelot C."/>
            <person name="Brunet F."/>
            <person name="Chalopin D."/>
            <person name="Juanchich A."/>
            <person name="Bernard M."/>
            <person name="Noel B."/>
            <person name="Bento P."/>
            <person name="Da Silva C."/>
            <person name="Labadie K."/>
            <person name="Alberti A."/>
            <person name="Aury J.M."/>
            <person name="Louis A."/>
            <person name="Dehais P."/>
            <person name="Bardou P."/>
            <person name="Montfort J."/>
            <person name="Klopp C."/>
            <person name="Cabau C."/>
            <person name="Gaspin C."/>
            <person name="Thorgaard G.H."/>
            <person name="Boussaha M."/>
            <person name="Quillet E."/>
            <person name="Guyomard R."/>
            <person name="Galiana D."/>
            <person name="Bobe J."/>
            <person name="Volff J.N."/>
            <person name="Genet C."/>
            <person name="Wincker P."/>
            <person name="Jaillon O."/>
            <person name="Roest Crollius H."/>
            <person name="Guiguen Y."/>
        </authorList>
    </citation>
    <scope>NUCLEOTIDE SEQUENCE [LARGE SCALE GENOMIC DNA]</scope>
</reference>